<feature type="compositionally biased region" description="Pro residues" evidence="1">
    <location>
        <begin position="400"/>
        <end position="409"/>
    </location>
</feature>
<reference evidence="3" key="1">
    <citation type="journal article" date="2014" name="Genome Announc.">
        <title>Draft genome sequence of Rhodosporidium toruloides CECT1137, an oleaginous yeast of biotechnological interest.</title>
        <authorList>
            <person name="Morin N."/>
            <person name="Calcas X."/>
            <person name="Devillers H."/>
            <person name="Durrens P."/>
            <person name="Sherman D.J."/>
            <person name="Nicaud J.-M."/>
            <person name="Neuveglise C."/>
        </authorList>
    </citation>
    <scope>NUCLEOTIDE SEQUENCE</scope>
    <source>
        <strain evidence="3">CECT1137</strain>
    </source>
</reference>
<evidence type="ECO:0000256" key="1">
    <source>
        <dbReference type="SAM" id="MobiDB-lite"/>
    </source>
</evidence>
<feature type="compositionally biased region" description="Low complexity" evidence="1">
    <location>
        <begin position="420"/>
        <end position="435"/>
    </location>
</feature>
<keyword evidence="2" id="KW-0472">Membrane</keyword>
<accession>A0A061BIN1</accession>
<feature type="compositionally biased region" description="Polar residues" evidence="1">
    <location>
        <begin position="8"/>
        <end position="23"/>
    </location>
</feature>
<evidence type="ECO:0000313" key="3">
    <source>
        <dbReference type="EMBL" id="CDR47749.1"/>
    </source>
</evidence>
<gene>
    <name evidence="3" type="ORF">RHTO0S_15e01486g</name>
</gene>
<name>A0A061BIN1_RHOTO</name>
<protein>
    <submittedName>
        <fullName evidence="3">RHTO0S15e01486g1_1</fullName>
    </submittedName>
</protein>
<feature type="transmembrane region" description="Helical" evidence="2">
    <location>
        <begin position="965"/>
        <end position="990"/>
    </location>
</feature>
<feature type="region of interest" description="Disordered" evidence="1">
    <location>
        <begin position="381"/>
        <end position="492"/>
    </location>
</feature>
<feature type="region of interest" description="Disordered" evidence="1">
    <location>
        <begin position="728"/>
        <end position="782"/>
    </location>
</feature>
<feature type="region of interest" description="Disordered" evidence="1">
    <location>
        <begin position="120"/>
        <end position="146"/>
    </location>
</feature>
<dbReference type="OrthoDB" id="2536507at2759"/>
<organism evidence="3">
    <name type="scientific">Rhodotorula toruloides</name>
    <name type="common">Yeast</name>
    <name type="synonym">Rhodosporidium toruloides</name>
    <dbReference type="NCBI Taxonomy" id="5286"/>
    <lineage>
        <taxon>Eukaryota</taxon>
        <taxon>Fungi</taxon>
        <taxon>Dikarya</taxon>
        <taxon>Basidiomycota</taxon>
        <taxon>Pucciniomycotina</taxon>
        <taxon>Microbotryomycetes</taxon>
        <taxon>Sporidiobolales</taxon>
        <taxon>Sporidiobolaceae</taxon>
        <taxon>Rhodotorula</taxon>
    </lineage>
</organism>
<feature type="region of interest" description="Disordered" evidence="1">
    <location>
        <begin position="165"/>
        <end position="194"/>
    </location>
</feature>
<keyword evidence="2" id="KW-1133">Transmembrane helix</keyword>
<feature type="region of interest" description="Disordered" evidence="1">
    <location>
        <begin position="1"/>
        <end position="25"/>
    </location>
</feature>
<evidence type="ECO:0000256" key="2">
    <source>
        <dbReference type="SAM" id="Phobius"/>
    </source>
</evidence>
<feature type="compositionally biased region" description="Low complexity" evidence="1">
    <location>
        <begin position="771"/>
        <end position="782"/>
    </location>
</feature>
<dbReference type="AlphaFoldDB" id="A0A061BIN1"/>
<dbReference type="EMBL" id="LK052950">
    <property type="protein sequence ID" value="CDR47749.1"/>
    <property type="molecule type" value="Genomic_DNA"/>
</dbReference>
<proteinExistence type="predicted"/>
<feature type="region of interest" description="Disordered" evidence="1">
    <location>
        <begin position="643"/>
        <end position="662"/>
    </location>
</feature>
<keyword evidence="2" id="KW-0812">Transmembrane</keyword>
<sequence length="1131" mass="120703">MSRPFSPDSLSGSNGESTSTPSAASRRICRQLVVEAETQDEGVRVTLYCKVSLPSTASSSSHPHNLLTLLPSSRLTASSTYSLPLQDDSPEALAAARKIGILSTTSNELSLVQNGFDSPGARSLRRRRSSAASDLLSRMNGTESDERREIEVVQDGERVALRLMPEDGAVVSPPSGSPATERPTSRAGAATPTQAGQRNLEFLVVLTLEVEFGRLRLPRFAHTITVPTPLCLRNTLFFDLPSPPPSSAYSTWDLSVRPSLSNAQSTSHPAVNVEGTRISGTFPTTSSVSLRWAPQLADGIASLVIKRALLETSWKVDENGAATAEVEVSGHFEYSGLREKQWIEVEVGMPFVQAEGSPLDITGCIASDGITSILDWEVAPAPNSAAPSPHSTNQLDLPVKTPPELPSLPPLIRQPTESGLSDSAASVLSTSASTSYPFTPTPAPRRKRVSSRTSDPRPPSWTSLFDTAPPAPPVLDTSFSTESPSRALPGPRVVKEPSLLQQAAPFDPEASAMDMSFEVSSVPSTSSDLLDGPAVQPTLSTSAKQAVERSATCLVRVQIDLGPSLRSFASLPTTAGDDDLAPAFSFALALHFSSSALSAETAPDSSVRLVLPSITLPSAQHEENVVSVSSTLSHRLIELVSPPPVSPDETVEPPMSPLPASKGVARWSTLRTGATPTGTAPPPVQVDILSADASLAERVDTPPAPSPLASDWTGAEADFAEGLAASAREDETADLLDERAPSPSTAAPSVIEVEAPVTVSTTDEPPSASVDDTPPTTSFDDTPLAHVNVTITPVPPAPGHSLWEYYYEFEFTPAYTGAIASERSSADLTALAAWNEQGEACLETEPSEAQDAKGQRFRVERARRLVLVAHHSDGVRPGLGSILRLERQIVKLSVELVPLKGLISEPRRAEAIYASRTSTSLVRFCVPSGAPLGPFFTFRRAKMAGTHRLAVAPEAWTLPSLPTRLWQLLMILFALGIYYAIYAATSTPTLSQGLSRRQLRTTSVDATPAISSSSAMTSFLRTPHTVTTTATSTSTIISFITHTPASTPPVVHTTTLYRTTTIRQATPVTPTAPLAFDDSLPPATSATIIPRREHSLAREDAHSLVESFRVWLERVKLEVRLRWRDLLAFVM</sequence>